<comment type="caution">
    <text evidence="4">The sequence shown here is derived from an EMBL/GenBank/DDBJ whole genome shotgun (WGS) entry which is preliminary data.</text>
</comment>
<dbReference type="SUPFAM" id="SSF53335">
    <property type="entry name" value="S-adenosyl-L-methionine-dependent methyltransferases"/>
    <property type="match status" value="1"/>
</dbReference>
<accession>A0ABV3WRN7</accession>
<dbReference type="PANTHER" id="PTHR47739:SF1">
    <property type="entry name" value="TRNA1(VAL) (ADENINE(37)-N6)-METHYLTRANSFERASE"/>
    <property type="match status" value="1"/>
</dbReference>
<evidence type="ECO:0000313" key="4">
    <source>
        <dbReference type="EMBL" id="MEX4007302.1"/>
    </source>
</evidence>
<dbReference type="InterPro" id="IPR029063">
    <property type="entry name" value="SAM-dependent_MTases_sf"/>
</dbReference>
<name>A0ABV3WRN7_9HYPH</name>
<keyword evidence="5" id="KW-1185">Reference proteome</keyword>
<feature type="domain" description="Methyltransferase small" evidence="3">
    <location>
        <begin position="41"/>
        <end position="144"/>
    </location>
</feature>
<dbReference type="EMBL" id="JAZHFV010000002">
    <property type="protein sequence ID" value="MEX4007302.1"/>
    <property type="molecule type" value="Genomic_DNA"/>
</dbReference>
<dbReference type="GO" id="GO:0032259">
    <property type="term" value="P:methylation"/>
    <property type="evidence" value="ECO:0007669"/>
    <property type="project" value="UniProtKB-KW"/>
</dbReference>
<protein>
    <submittedName>
        <fullName evidence="4">Methyltransferase</fullName>
    </submittedName>
</protein>
<keyword evidence="1 4" id="KW-0489">Methyltransferase</keyword>
<dbReference type="PANTHER" id="PTHR47739">
    <property type="entry name" value="TRNA1(VAL) (ADENINE(37)-N6)-METHYLTRANSFERASE"/>
    <property type="match status" value="1"/>
</dbReference>
<keyword evidence="2" id="KW-0949">S-adenosyl-L-methionine</keyword>
<dbReference type="InterPro" id="IPR007848">
    <property type="entry name" value="Small_mtfrase_dom"/>
</dbReference>
<evidence type="ECO:0000256" key="2">
    <source>
        <dbReference type="ARBA" id="ARBA00022691"/>
    </source>
</evidence>
<dbReference type="InterPro" id="IPR050210">
    <property type="entry name" value="tRNA_Adenine-N(6)_MTase"/>
</dbReference>
<reference evidence="4 5" key="1">
    <citation type="submission" date="2024-01" db="EMBL/GenBank/DDBJ databases">
        <title>New evidence supports the origin of RcGTA from prophage.</title>
        <authorList>
            <person name="Xu Y."/>
            <person name="Liu B."/>
            <person name="Chen F."/>
        </authorList>
    </citation>
    <scope>NUCLEOTIDE SEQUENCE [LARGE SCALE GENOMIC DNA]</scope>
    <source>
        <strain evidence="4 5">CBW1107-2</strain>
    </source>
</reference>
<evidence type="ECO:0000313" key="5">
    <source>
        <dbReference type="Proteomes" id="UP001559025"/>
    </source>
</evidence>
<dbReference type="Gene3D" id="3.40.50.150">
    <property type="entry name" value="Vaccinia Virus protein VP39"/>
    <property type="match status" value="1"/>
</dbReference>
<proteinExistence type="predicted"/>
<dbReference type="Pfam" id="PF05175">
    <property type="entry name" value="MTS"/>
    <property type="match status" value="1"/>
</dbReference>
<organism evidence="4 5">
    <name type="scientific">Neoaquamicrobium sediminum</name>
    <dbReference type="NCBI Taxonomy" id="1849104"/>
    <lineage>
        <taxon>Bacteria</taxon>
        <taxon>Pseudomonadati</taxon>
        <taxon>Pseudomonadota</taxon>
        <taxon>Alphaproteobacteria</taxon>
        <taxon>Hyphomicrobiales</taxon>
        <taxon>Phyllobacteriaceae</taxon>
        <taxon>Neoaquamicrobium</taxon>
    </lineage>
</organism>
<gene>
    <name evidence="4" type="ORF">V1479_08295</name>
</gene>
<keyword evidence="1 4" id="KW-0808">Transferase</keyword>
<evidence type="ECO:0000259" key="3">
    <source>
        <dbReference type="Pfam" id="PF05175"/>
    </source>
</evidence>
<sequence>MTAFAEIADKAEESTLDAFHRGAFHLIQPRRGHRAGMDAMMLAASVPGSFAGRLADLGSGAGAAGLAVATRCPDATVALVERDQEMADYARRSIAHEANAGLRDRASVIEADVTLTGKARMTAGLADRAFDFALMNPPFNAAADRPSPDALRRSAHVMEDGLFERWLRTAAAIVRPRGGLSIIARPGSLPEILAAMQGRFGAAQILPIHPRTHEPAIRILIRALRGSRAGLTLMPALAIHEPTGRRFSQQADAINNGRATLFGD</sequence>
<dbReference type="Proteomes" id="UP001559025">
    <property type="component" value="Unassembled WGS sequence"/>
</dbReference>
<dbReference type="RefSeq" id="WP_368802493.1">
    <property type="nucleotide sequence ID" value="NZ_JAZHFV010000002.1"/>
</dbReference>
<evidence type="ECO:0000256" key="1">
    <source>
        <dbReference type="ARBA" id="ARBA00022603"/>
    </source>
</evidence>
<dbReference type="GO" id="GO:0008168">
    <property type="term" value="F:methyltransferase activity"/>
    <property type="evidence" value="ECO:0007669"/>
    <property type="project" value="UniProtKB-KW"/>
</dbReference>